<feature type="transmembrane region" description="Helical" evidence="8">
    <location>
        <begin position="61"/>
        <end position="82"/>
    </location>
</feature>
<gene>
    <name evidence="9" type="ORF">A2V91_05195</name>
</gene>
<dbReference type="InterPro" id="IPR026034">
    <property type="entry name" value="MreD_proteobac"/>
</dbReference>
<name>A0A1F6T241_9PROT</name>
<evidence type="ECO:0000256" key="8">
    <source>
        <dbReference type="SAM" id="Phobius"/>
    </source>
</evidence>
<reference evidence="9 10" key="1">
    <citation type="journal article" date="2016" name="Nat. Commun.">
        <title>Thousands of microbial genomes shed light on interconnected biogeochemical processes in an aquifer system.</title>
        <authorList>
            <person name="Anantharaman K."/>
            <person name="Brown C.T."/>
            <person name="Hug L.A."/>
            <person name="Sharon I."/>
            <person name="Castelle C.J."/>
            <person name="Probst A.J."/>
            <person name="Thomas B.C."/>
            <person name="Singh A."/>
            <person name="Wilkins M.J."/>
            <person name="Karaoz U."/>
            <person name="Brodie E.L."/>
            <person name="Williams K.H."/>
            <person name="Hubbard S.S."/>
            <person name="Banfield J.F."/>
        </authorList>
    </citation>
    <scope>NUCLEOTIDE SEQUENCE [LARGE SCALE GENOMIC DNA]</scope>
</reference>
<keyword evidence="7 8" id="KW-0472">Membrane</keyword>
<dbReference type="NCBIfam" id="TIGR03426">
    <property type="entry name" value="shape_MreD"/>
    <property type="match status" value="1"/>
</dbReference>
<keyword evidence="6 8" id="KW-1133">Transmembrane helix</keyword>
<feature type="transmembrane region" description="Helical" evidence="8">
    <location>
        <begin position="103"/>
        <end position="122"/>
    </location>
</feature>
<evidence type="ECO:0000256" key="1">
    <source>
        <dbReference type="ARBA" id="ARBA00004651"/>
    </source>
</evidence>
<feature type="transmembrane region" description="Helical" evidence="8">
    <location>
        <begin position="12"/>
        <end position="32"/>
    </location>
</feature>
<evidence type="ECO:0000256" key="6">
    <source>
        <dbReference type="ARBA" id="ARBA00022989"/>
    </source>
</evidence>
<evidence type="ECO:0000313" key="10">
    <source>
        <dbReference type="Proteomes" id="UP000179334"/>
    </source>
</evidence>
<comment type="subcellular location">
    <subcellularLocation>
        <location evidence="1">Cell membrane</location>
        <topology evidence="1">Multi-pass membrane protein</topology>
    </subcellularLocation>
</comment>
<dbReference type="PIRSF" id="PIRSF018472">
    <property type="entry name" value="MreD_proteobac"/>
    <property type="match status" value="1"/>
</dbReference>
<keyword evidence="5" id="KW-0133">Cell shape</keyword>
<dbReference type="PANTHER" id="PTHR37484:SF1">
    <property type="entry name" value="ROD SHAPE-DETERMINING PROTEIN MRED"/>
    <property type="match status" value="1"/>
</dbReference>
<evidence type="ECO:0000256" key="3">
    <source>
        <dbReference type="ARBA" id="ARBA00022475"/>
    </source>
</evidence>
<dbReference type="PANTHER" id="PTHR37484">
    <property type="entry name" value="ROD SHAPE-DETERMINING PROTEIN MRED"/>
    <property type="match status" value="1"/>
</dbReference>
<evidence type="ECO:0000256" key="7">
    <source>
        <dbReference type="ARBA" id="ARBA00023136"/>
    </source>
</evidence>
<organism evidence="9 10">
    <name type="scientific">Candidatus Muproteobacteria bacterium RBG_16_64_10</name>
    <dbReference type="NCBI Taxonomy" id="1817757"/>
    <lineage>
        <taxon>Bacteria</taxon>
        <taxon>Pseudomonadati</taxon>
        <taxon>Pseudomonadota</taxon>
        <taxon>Candidatus Muproteobacteria</taxon>
    </lineage>
</organism>
<dbReference type="InterPro" id="IPR007227">
    <property type="entry name" value="Cell_shape_determining_MreD"/>
</dbReference>
<keyword evidence="4 8" id="KW-0812">Transmembrane</keyword>
<comment type="caution">
    <text evidence="9">The sequence shown here is derived from an EMBL/GenBank/DDBJ whole genome shotgun (WGS) entry which is preliminary data.</text>
</comment>
<protein>
    <submittedName>
        <fullName evidence="9">Rod shape-determining protein MreD</fullName>
    </submittedName>
</protein>
<evidence type="ECO:0000313" key="9">
    <source>
        <dbReference type="EMBL" id="OGI39055.1"/>
    </source>
</evidence>
<keyword evidence="3" id="KW-1003">Cell membrane</keyword>
<accession>A0A1F6T241</accession>
<feature type="transmembrane region" description="Helical" evidence="8">
    <location>
        <begin position="134"/>
        <end position="154"/>
    </location>
</feature>
<dbReference type="Proteomes" id="UP000179334">
    <property type="component" value="Unassembled WGS sequence"/>
</dbReference>
<dbReference type="GO" id="GO:0005886">
    <property type="term" value="C:plasma membrane"/>
    <property type="evidence" value="ECO:0007669"/>
    <property type="project" value="UniProtKB-SubCell"/>
</dbReference>
<sequence>MRLSPDNRARLLLYGSFAAAILLAIMPLPSWLEDFRPDWVGLVLIYWCIAAPQRVGVGTGWLLGLILDILYGHALLGLHALTKATMAFIAMRLHLQLRMFPRWQQALAIAVLLFIGQLIVLWVRGAIGQAPKTFSYWTPAIVGLLLWPAVFAVLRNLRRRGDIR</sequence>
<proteinExistence type="inferred from homology"/>
<evidence type="ECO:0000256" key="5">
    <source>
        <dbReference type="ARBA" id="ARBA00022960"/>
    </source>
</evidence>
<dbReference type="EMBL" id="MFSR01000050">
    <property type="protein sequence ID" value="OGI39055.1"/>
    <property type="molecule type" value="Genomic_DNA"/>
</dbReference>
<evidence type="ECO:0000256" key="4">
    <source>
        <dbReference type="ARBA" id="ARBA00022692"/>
    </source>
</evidence>
<dbReference type="Pfam" id="PF04093">
    <property type="entry name" value="MreD"/>
    <property type="match status" value="1"/>
</dbReference>
<evidence type="ECO:0000256" key="2">
    <source>
        <dbReference type="ARBA" id="ARBA00007776"/>
    </source>
</evidence>
<dbReference type="AlphaFoldDB" id="A0A1F6T241"/>
<comment type="similarity">
    <text evidence="2">Belongs to the MreD family.</text>
</comment>
<dbReference type="GO" id="GO:0008360">
    <property type="term" value="P:regulation of cell shape"/>
    <property type="evidence" value="ECO:0007669"/>
    <property type="project" value="UniProtKB-KW"/>
</dbReference>